<accession>A0A0K6HDH7</accession>
<dbReference type="Proteomes" id="UP000182598">
    <property type="component" value="Unassembled WGS sequence"/>
</dbReference>
<protein>
    <submittedName>
        <fullName evidence="1">Uncharacterized protein</fullName>
    </submittedName>
</protein>
<gene>
    <name evidence="1" type="ORF">Ga0061064_2351</name>
</gene>
<evidence type="ECO:0000313" key="2">
    <source>
        <dbReference type="Proteomes" id="UP000182598"/>
    </source>
</evidence>
<proteinExistence type="predicted"/>
<sequence length="310" mass="35836">MILRNYTLATLIGLSVFVPNAWSIEVPPYSQCRPDVLKKVDEYFDLIDAYEATPSADVGVPDLVAKQLFSKIGEIVEGASLCEEVDEGAQLRTVLKPYVHITGDTKALRFYQEYIDAQLDSTQRSEIQKDIDLYYRLTWQLRDYERFNNWPNDYVVSDLTLKEWPQIEQFINVEHSNFSMTNLSFDNFEVLVVADLFCGFSQKMFSALESGESEFDSDIELTFAFGQFSNSAPKNIVDLSKRLPAHQFVLVLNDQYTTDEIYFYQFPVFYFLHNGQVVDKLLGWPNAQQSEVVNDKWRALRRLDSDKAQP</sequence>
<dbReference type="EMBL" id="CYHB01000013">
    <property type="protein sequence ID" value="CUA88846.1"/>
    <property type="molecule type" value="Genomic_DNA"/>
</dbReference>
<reference evidence="2" key="1">
    <citation type="submission" date="2015-08" db="EMBL/GenBank/DDBJ databases">
        <authorList>
            <person name="Varghese N."/>
        </authorList>
    </citation>
    <scope>NUCLEOTIDE SEQUENCE [LARGE SCALE GENOMIC DNA]</scope>
    <source>
        <strain evidence="2">DSM 27808</strain>
    </source>
</reference>
<dbReference type="AlphaFoldDB" id="A0A0K6HDH7"/>
<organism evidence="1 2">
    <name type="scientific">Pseudidiomarina woesei</name>
    <dbReference type="NCBI Taxonomy" id="1381080"/>
    <lineage>
        <taxon>Bacteria</taxon>
        <taxon>Pseudomonadati</taxon>
        <taxon>Pseudomonadota</taxon>
        <taxon>Gammaproteobacteria</taxon>
        <taxon>Alteromonadales</taxon>
        <taxon>Idiomarinaceae</taxon>
        <taxon>Pseudidiomarina</taxon>
    </lineage>
</organism>
<name>A0A0K6HDH7_9GAMM</name>
<dbReference type="RefSeq" id="WP_055439979.1">
    <property type="nucleotide sequence ID" value="NZ_CYHB01000013.1"/>
</dbReference>
<evidence type="ECO:0000313" key="1">
    <source>
        <dbReference type="EMBL" id="CUA88846.1"/>
    </source>
</evidence>
<dbReference type="OrthoDB" id="6053168at2"/>
<keyword evidence="2" id="KW-1185">Reference proteome</keyword>